<feature type="transmembrane region" description="Helical" evidence="2">
    <location>
        <begin position="462"/>
        <end position="484"/>
    </location>
</feature>
<dbReference type="Pfam" id="PF13911">
    <property type="entry name" value="AhpC-TSA_2"/>
    <property type="match status" value="1"/>
</dbReference>
<keyword evidence="2" id="KW-0472">Membrane</keyword>
<accession>A0A8H3ECE7</accession>
<dbReference type="PANTHER" id="PTHR28630:SF3">
    <property type="entry name" value="PEROXIREDOXIN-LIKE 2C"/>
    <property type="match status" value="1"/>
</dbReference>
<evidence type="ECO:0000313" key="3">
    <source>
        <dbReference type="EMBL" id="CAF9903060.1"/>
    </source>
</evidence>
<sequence length="692" mass="76923">MPSFKWPASPLASSESHSQVYDIFVLLFTYSSPILLAALLVRFLLKMTGKKASANLEGPPGDFEGDIKVSNKLPSQSDLQKVSALPVLDAAGKSHTFKSLHDGKRKVLIVFIRHFFCGEYLRTLASVLTPESLQALPIPTDVVIIGCGQPDLIPMYIKETSCPFPIFADPTKRLYKILGMTRTLDLGPRNPEYMQMSLPTAIIRAFLQALRAGNKALRGGDFSQVGGEFILEDSRVVWCHRMKNTRDHAEFSVLRSELGYDGEKPPVRRRWSQGLVRSLSNRRQSWTKGRDRSPKGSPAASVMDQLKEEHGEEGFANEKAFHHASMNGTHIEAAALAILGEASVLANAQVSALSKFFLLPRLVPAPQALIRTTRPERLNSAPGKVLGIQSGSVRDYVQYIAHTLHNGSSLPDYTVRCEKITENSGSPIKAKTWAPLTFLSILGCAMSIAILVTSIVKQDGMALLAILLLSFLSTLIGIGSRWSLEFNERRSTRPVPRSDVVIQYPQGAFLVVKCEENGEKTARQLYWHPPECRYSVGTLAYRIISLVGTLMLMFGVICLGNATLTLQVCFAGAYLILNATYWAVAALPLQWHWDLSHFRVDRVHYAEDERCKTFTEALWKAIAISGSVEWVRWGKVAPVSPAWDKWLAEAEDVLKRGAKYDYADGTIEHPHQLPDWDPEQAMTDAHLMPWAV</sequence>
<dbReference type="PANTHER" id="PTHR28630">
    <property type="match status" value="1"/>
</dbReference>
<dbReference type="Gene3D" id="3.40.30.10">
    <property type="entry name" value="Glutaredoxin"/>
    <property type="match status" value="1"/>
</dbReference>
<proteinExistence type="predicted"/>
<dbReference type="EMBL" id="CAJPDS010000001">
    <property type="protein sequence ID" value="CAF9903060.1"/>
    <property type="molecule type" value="Genomic_DNA"/>
</dbReference>
<dbReference type="SUPFAM" id="SSF52833">
    <property type="entry name" value="Thioredoxin-like"/>
    <property type="match status" value="1"/>
</dbReference>
<keyword evidence="2" id="KW-0812">Transmembrane</keyword>
<comment type="caution">
    <text evidence="3">The sequence shown here is derived from an EMBL/GenBank/DDBJ whole genome shotgun (WGS) entry which is preliminary data.</text>
</comment>
<organism evidence="3 4">
    <name type="scientific">Heterodermia speciosa</name>
    <dbReference type="NCBI Taxonomy" id="116794"/>
    <lineage>
        <taxon>Eukaryota</taxon>
        <taxon>Fungi</taxon>
        <taxon>Dikarya</taxon>
        <taxon>Ascomycota</taxon>
        <taxon>Pezizomycotina</taxon>
        <taxon>Lecanoromycetes</taxon>
        <taxon>OSLEUM clade</taxon>
        <taxon>Lecanoromycetidae</taxon>
        <taxon>Caliciales</taxon>
        <taxon>Physciaceae</taxon>
        <taxon>Heterodermia</taxon>
    </lineage>
</organism>
<evidence type="ECO:0000256" key="2">
    <source>
        <dbReference type="SAM" id="Phobius"/>
    </source>
</evidence>
<dbReference type="AlphaFoldDB" id="A0A8H3ECE7"/>
<gene>
    <name evidence="3" type="ORF">HETSPECPRED_000103</name>
</gene>
<feature type="transmembrane region" description="Helical" evidence="2">
    <location>
        <begin position="20"/>
        <end position="45"/>
    </location>
</feature>
<name>A0A8H3ECE7_9LECA</name>
<dbReference type="CDD" id="cd02970">
    <property type="entry name" value="PRX_like2"/>
    <property type="match status" value="1"/>
</dbReference>
<reference evidence="3" key="1">
    <citation type="submission" date="2021-03" db="EMBL/GenBank/DDBJ databases">
        <authorList>
            <person name="Tagirdzhanova G."/>
        </authorList>
    </citation>
    <scope>NUCLEOTIDE SEQUENCE</scope>
</reference>
<feature type="transmembrane region" description="Helical" evidence="2">
    <location>
        <begin position="570"/>
        <end position="589"/>
    </location>
</feature>
<feature type="transmembrane region" description="Helical" evidence="2">
    <location>
        <begin position="436"/>
        <end position="456"/>
    </location>
</feature>
<evidence type="ECO:0008006" key="5">
    <source>
        <dbReference type="Google" id="ProtNLM"/>
    </source>
</evidence>
<dbReference type="Proteomes" id="UP000664521">
    <property type="component" value="Unassembled WGS sequence"/>
</dbReference>
<keyword evidence="2" id="KW-1133">Transmembrane helix</keyword>
<dbReference type="OrthoDB" id="5412502at2759"/>
<keyword evidence="4" id="KW-1185">Reference proteome</keyword>
<feature type="transmembrane region" description="Helical" evidence="2">
    <location>
        <begin position="543"/>
        <end position="564"/>
    </location>
</feature>
<protein>
    <recommendedName>
        <fullName evidence="5">Thioredoxin domain-containing protein</fullName>
    </recommendedName>
</protein>
<dbReference type="InterPro" id="IPR032801">
    <property type="entry name" value="PXL2A/B/C"/>
</dbReference>
<feature type="region of interest" description="Disordered" evidence="1">
    <location>
        <begin position="280"/>
        <end position="301"/>
    </location>
</feature>
<dbReference type="InterPro" id="IPR036249">
    <property type="entry name" value="Thioredoxin-like_sf"/>
</dbReference>
<evidence type="ECO:0000256" key="1">
    <source>
        <dbReference type="SAM" id="MobiDB-lite"/>
    </source>
</evidence>
<evidence type="ECO:0000313" key="4">
    <source>
        <dbReference type="Proteomes" id="UP000664521"/>
    </source>
</evidence>